<reference evidence="8" key="1">
    <citation type="submission" date="2012-10" db="EMBL/GenBank/DDBJ databases">
        <title>Molecular cloning, sequencing, and expression of a novel fibrinolytic serine-protease gene from Arenicola cristata.</title>
        <authorList>
            <person name="Ling Z.C."/>
            <person name="Yu J.J."/>
            <person name="Xin C.J."/>
            <person name="Jing Y.W."/>
        </authorList>
    </citation>
    <scope>NUCLEOTIDE SEQUENCE</scope>
</reference>
<dbReference type="GO" id="GO:0004252">
    <property type="term" value="F:serine-type endopeptidase activity"/>
    <property type="evidence" value="ECO:0007669"/>
    <property type="project" value="InterPro"/>
</dbReference>
<dbReference type="FunFam" id="2.40.10.10:FF:000036">
    <property type="entry name" value="Trypsin beta"/>
    <property type="match status" value="1"/>
</dbReference>
<dbReference type="CDD" id="cd00190">
    <property type="entry name" value="Tryp_SPc"/>
    <property type="match status" value="1"/>
</dbReference>
<keyword evidence="4" id="KW-0720">Serine protease</keyword>
<evidence type="ECO:0000256" key="3">
    <source>
        <dbReference type="ARBA" id="ARBA00022801"/>
    </source>
</evidence>
<dbReference type="PROSITE" id="PS00135">
    <property type="entry name" value="TRYPSIN_SER"/>
    <property type="match status" value="1"/>
</dbReference>
<dbReference type="InterPro" id="IPR001314">
    <property type="entry name" value="Peptidase_S1A"/>
</dbReference>
<dbReference type="InterPro" id="IPR033116">
    <property type="entry name" value="TRYPSIN_SER"/>
</dbReference>
<dbReference type="Pfam" id="PF00089">
    <property type="entry name" value="Trypsin"/>
    <property type="match status" value="1"/>
</dbReference>
<dbReference type="Gene3D" id="2.40.10.10">
    <property type="entry name" value="Trypsin-like serine proteases"/>
    <property type="match status" value="2"/>
</dbReference>
<sequence>MKFLLLSALVALASAAPSFKAPAPSLIFSNDGYIVGGDEAAVGQFPFQAVLLSSTSPGGSLTCGGVYIGANSGGNHWLLNAAHCTQSSARSTWLGLHRRSDTSDGQHFTFVRIVNHPNYGSGAGAFPNDISLCEINGVVDTSGNVGAAVLAEGDNDYAGVSAIISGWGRTCGGCALPDELRFVQTTVLPNYGANSCQTDWGSNVNDGHICVKSENQDSGACNGDSGGPMSIGNTVIGVTSWGASGCLTSYPSAYSRVSFFRDWIREVSDI</sequence>
<keyword evidence="6" id="KW-0732">Signal</keyword>
<evidence type="ECO:0000256" key="2">
    <source>
        <dbReference type="ARBA" id="ARBA00022670"/>
    </source>
</evidence>
<dbReference type="PROSITE" id="PS50240">
    <property type="entry name" value="TRYPSIN_DOM"/>
    <property type="match status" value="1"/>
</dbReference>
<name>U5KK44_ARECR</name>
<dbReference type="SUPFAM" id="SSF50494">
    <property type="entry name" value="Trypsin-like serine proteases"/>
    <property type="match status" value="1"/>
</dbReference>
<dbReference type="PANTHER" id="PTHR24276:SF91">
    <property type="entry name" value="AT26814P-RELATED"/>
    <property type="match status" value="1"/>
</dbReference>
<dbReference type="SMART" id="SM00020">
    <property type="entry name" value="Tryp_SPc"/>
    <property type="match status" value="1"/>
</dbReference>
<keyword evidence="2" id="KW-0645">Protease</keyword>
<feature type="signal peptide" evidence="6">
    <location>
        <begin position="1"/>
        <end position="15"/>
    </location>
</feature>
<comment type="similarity">
    <text evidence="1">Belongs to the peptidase S1 family.</text>
</comment>
<proteinExistence type="evidence at transcript level"/>
<dbReference type="GO" id="GO:0006508">
    <property type="term" value="P:proteolysis"/>
    <property type="evidence" value="ECO:0007669"/>
    <property type="project" value="UniProtKB-KW"/>
</dbReference>
<evidence type="ECO:0000256" key="4">
    <source>
        <dbReference type="ARBA" id="ARBA00022825"/>
    </source>
</evidence>
<dbReference type="PRINTS" id="PR00722">
    <property type="entry name" value="CHYMOTRYPSIN"/>
</dbReference>
<dbReference type="InterPro" id="IPR050430">
    <property type="entry name" value="Peptidase_S1"/>
</dbReference>
<protein>
    <submittedName>
        <fullName evidence="8">Fibrinolytic enzyme</fullName>
    </submittedName>
</protein>
<dbReference type="InterPro" id="IPR043504">
    <property type="entry name" value="Peptidase_S1_PA_chymotrypsin"/>
</dbReference>
<dbReference type="EMBL" id="JX974353">
    <property type="protein sequence ID" value="AGS48987.1"/>
    <property type="molecule type" value="mRNA"/>
</dbReference>
<feature type="domain" description="Peptidase S1" evidence="7">
    <location>
        <begin position="34"/>
        <end position="269"/>
    </location>
</feature>
<dbReference type="AlphaFoldDB" id="U5KK44"/>
<keyword evidence="3" id="KW-0378">Hydrolase</keyword>
<evidence type="ECO:0000259" key="7">
    <source>
        <dbReference type="PROSITE" id="PS50240"/>
    </source>
</evidence>
<dbReference type="PANTHER" id="PTHR24276">
    <property type="entry name" value="POLYSERASE-RELATED"/>
    <property type="match status" value="1"/>
</dbReference>
<dbReference type="SMR" id="U5KK44"/>
<evidence type="ECO:0000256" key="1">
    <source>
        <dbReference type="ARBA" id="ARBA00007664"/>
    </source>
</evidence>
<dbReference type="InterPro" id="IPR009003">
    <property type="entry name" value="Peptidase_S1_PA"/>
</dbReference>
<organism evidence="8">
    <name type="scientific">Arenicola cristata</name>
    <name type="common">Lugworm</name>
    <dbReference type="NCBI Taxonomy" id="273048"/>
    <lineage>
        <taxon>Eukaryota</taxon>
        <taxon>Metazoa</taxon>
        <taxon>Spiralia</taxon>
        <taxon>Lophotrochozoa</taxon>
        <taxon>Annelida</taxon>
        <taxon>Polychaeta</taxon>
        <taxon>Sedentaria</taxon>
        <taxon>Scolecida</taxon>
        <taxon>Arenicolidae</taxon>
        <taxon>Arenicola</taxon>
    </lineage>
</organism>
<feature type="chain" id="PRO_5012633107" evidence="6">
    <location>
        <begin position="16"/>
        <end position="270"/>
    </location>
</feature>
<keyword evidence="5" id="KW-1015">Disulfide bond</keyword>
<evidence type="ECO:0000256" key="6">
    <source>
        <dbReference type="SAM" id="SignalP"/>
    </source>
</evidence>
<evidence type="ECO:0000256" key="5">
    <source>
        <dbReference type="ARBA" id="ARBA00023157"/>
    </source>
</evidence>
<accession>U5KK44</accession>
<evidence type="ECO:0000313" key="8">
    <source>
        <dbReference type="EMBL" id="AGS48987.1"/>
    </source>
</evidence>
<dbReference type="InterPro" id="IPR001254">
    <property type="entry name" value="Trypsin_dom"/>
</dbReference>